<evidence type="ECO:0000259" key="3">
    <source>
        <dbReference type="Pfam" id="PF20177"/>
    </source>
</evidence>
<evidence type="ECO:0000256" key="2">
    <source>
        <dbReference type="SAM" id="Phobius"/>
    </source>
</evidence>
<feature type="compositionally biased region" description="Basic residues" evidence="1">
    <location>
        <begin position="32"/>
        <end position="41"/>
    </location>
</feature>
<name>A0ABP5HDN6_9ACTN</name>
<feature type="compositionally biased region" description="Basic and acidic residues" evidence="1">
    <location>
        <begin position="1"/>
        <end position="18"/>
    </location>
</feature>
<feature type="transmembrane region" description="Helical" evidence="2">
    <location>
        <begin position="173"/>
        <end position="193"/>
    </location>
</feature>
<dbReference type="Pfam" id="PF20177">
    <property type="entry name" value="DUF6542"/>
    <property type="match status" value="1"/>
</dbReference>
<feature type="compositionally biased region" description="Pro residues" evidence="1">
    <location>
        <begin position="59"/>
        <end position="71"/>
    </location>
</feature>
<dbReference type="Proteomes" id="UP001500016">
    <property type="component" value="Unassembled WGS sequence"/>
</dbReference>
<accession>A0ABP5HDN6</accession>
<feature type="domain" description="DUF6542" evidence="3">
    <location>
        <begin position="119"/>
        <end position="231"/>
    </location>
</feature>
<sequence>MEQRSARTTQHDPRERRPAAAPGEGPEEGRAPRRPYRKPRLPRPTDSERVPGAAEAAAGPPPARSGRPPAPGNARNAHAGRPAGEAVSVHRARGASAGPAASPLAAKAAAVLAKLPAPRLTGLGTGVFAGLLMALWGWLDSLLFDASPDVYGVFFVLVCVAAALWVRPAELYAAPVAAPLAFTLGLFCVGGPGDGIAGQLQNVFTNLALHAGWLYGGTIVAAVLMVVRRVVLLNTTRRNRAARRRGQGA</sequence>
<dbReference type="EMBL" id="BAAAPE010000007">
    <property type="protein sequence ID" value="GAA2073149.1"/>
    <property type="molecule type" value="Genomic_DNA"/>
</dbReference>
<proteinExistence type="predicted"/>
<reference evidence="5" key="1">
    <citation type="journal article" date="2019" name="Int. J. Syst. Evol. Microbiol.">
        <title>The Global Catalogue of Microorganisms (GCM) 10K type strain sequencing project: providing services to taxonomists for standard genome sequencing and annotation.</title>
        <authorList>
            <consortium name="The Broad Institute Genomics Platform"/>
            <consortium name="The Broad Institute Genome Sequencing Center for Infectious Disease"/>
            <person name="Wu L."/>
            <person name="Ma J."/>
        </authorList>
    </citation>
    <scope>NUCLEOTIDE SEQUENCE [LARGE SCALE GENOMIC DNA]</scope>
    <source>
        <strain evidence="5">JCM 15478</strain>
    </source>
</reference>
<keyword evidence="2" id="KW-1133">Transmembrane helix</keyword>
<keyword evidence="5" id="KW-1185">Reference proteome</keyword>
<feature type="transmembrane region" description="Helical" evidence="2">
    <location>
        <begin position="120"/>
        <end position="138"/>
    </location>
</feature>
<feature type="transmembrane region" description="Helical" evidence="2">
    <location>
        <begin position="213"/>
        <end position="235"/>
    </location>
</feature>
<feature type="transmembrane region" description="Helical" evidence="2">
    <location>
        <begin position="150"/>
        <end position="166"/>
    </location>
</feature>
<gene>
    <name evidence="4" type="ORF">GCM10009801_26250</name>
</gene>
<comment type="caution">
    <text evidence="4">The sequence shown here is derived from an EMBL/GenBank/DDBJ whole genome shotgun (WGS) entry which is preliminary data.</text>
</comment>
<evidence type="ECO:0000313" key="5">
    <source>
        <dbReference type="Proteomes" id="UP001500016"/>
    </source>
</evidence>
<organism evidence="4 5">
    <name type="scientific">Streptomyces albiaxialis</name>
    <dbReference type="NCBI Taxonomy" id="329523"/>
    <lineage>
        <taxon>Bacteria</taxon>
        <taxon>Bacillati</taxon>
        <taxon>Actinomycetota</taxon>
        <taxon>Actinomycetes</taxon>
        <taxon>Kitasatosporales</taxon>
        <taxon>Streptomycetaceae</taxon>
        <taxon>Streptomyces</taxon>
    </lineage>
</organism>
<feature type="region of interest" description="Disordered" evidence="1">
    <location>
        <begin position="1"/>
        <end position="94"/>
    </location>
</feature>
<protein>
    <recommendedName>
        <fullName evidence="3">DUF6542 domain-containing protein</fullName>
    </recommendedName>
</protein>
<dbReference type="RefSeq" id="WP_344527420.1">
    <property type="nucleotide sequence ID" value="NZ_BAAAPE010000007.1"/>
</dbReference>
<keyword evidence="2" id="KW-0472">Membrane</keyword>
<evidence type="ECO:0000313" key="4">
    <source>
        <dbReference type="EMBL" id="GAA2073149.1"/>
    </source>
</evidence>
<dbReference type="InterPro" id="IPR046672">
    <property type="entry name" value="DUF6542"/>
</dbReference>
<evidence type="ECO:0000256" key="1">
    <source>
        <dbReference type="SAM" id="MobiDB-lite"/>
    </source>
</evidence>
<keyword evidence="2" id="KW-0812">Transmembrane</keyword>